<evidence type="ECO:0000256" key="1">
    <source>
        <dbReference type="ARBA" id="ARBA00001917"/>
    </source>
</evidence>
<dbReference type="InterPro" id="IPR036188">
    <property type="entry name" value="FAD/NAD-bd_sf"/>
</dbReference>
<keyword evidence="5" id="KW-0288">FMN</keyword>
<evidence type="ECO:0000256" key="9">
    <source>
        <dbReference type="ARBA" id="ARBA00023014"/>
    </source>
</evidence>
<reference evidence="12 13" key="1">
    <citation type="submission" date="2018-09" db="EMBL/GenBank/DDBJ databases">
        <title>Roseovarius spongiae sp. nov., isolated from a marine sponge.</title>
        <authorList>
            <person name="Zhuang L."/>
            <person name="Luo L."/>
        </authorList>
    </citation>
    <scope>NUCLEOTIDE SEQUENCE [LARGE SCALE GENOMIC DNA]</scope>
    <source>
        <strain evidence="12 13">HN-E21</strain>
    </source>
</reference>
<dbReference type="GO" id="GO:0046872">
    <property type="term" value="F:metal ion binding"/>
    <property type="evidence" value="ECO:0007669"/>
    <property type="project" value="UniProtKB-KW"/>
</dbReference>
<keyword evidence="13" id="KW-1185">Reference proteome</keyword>
<feature type="domain" description="FAD/NAD(P)-binding" evidence="11">
    <location>
        <begin position="385"/>
        <end position="616"/>
    </location>
</feature>
<dbReference type="RefSeq" id="WP_121163170.1">
    <property type="nucleotide sequence ID" value="NZ_RAPE01000001.1"/>
</dbReference>
<dbReference type="InterPro" id="IPR051793">
    <property type="entry name" value="NADH:flavin_oxidoreductase"/>
</dbReference>
<comment type="cofactor">
    <cofactor evidence="2">
        <name>[4Fe-4S] cluster</name>
        <dbReference type="ChEBI" id="CHEBI:49883"/>
    </cofactor>
</comment>
<dbReference type="Pfam" id="PF00724">
    <property type="entry name" value="Oxidored_FMN"/>
    <property type="match status" value="1"/>
</dbReference>
<dbReference type="SUPFAM" id="SSF51971">
    <property type="entry name" value="Nucleotide-binding domain"/>
    <property type="match status" value="1"/>
</dbReference>
<accession>A0A3A8B626</accession>
<dbReference type="Proteomes" id="UP000281128">
    <property type="component" value="Unassembled WGS sequence"/>
</dbReference>
<keyword evidence="8" id="KW-0408">Iron</keyword>
<evidence type="ECO:0000259" key="11">
    <source>
        <dbReference type="Pfam" id="PF07992"/>
    </source>
</evidence>
<dbReference type="InterPro" id="IPR001155">
    <property type="entry name" value="OxRdtase_FMN_N"/>
</dbReference>
<dbReference type="SUPFAM" id="SSF51905">
    <property type="entry name" value="FAD/NAD(P)-binding domain"/>
    <property type="match status" value="1"/>
</dbReference>
<dbReference type="Gene3D" id="3.50.50.60">
    <property type="entry name" value="FAD/NAD(P)-binding domain"/>
    <property type="match status" value="1"/>
</dbReference>
<comment type="caution">
    <text evidence="12">The sequence shown here is derived from an EMBL/GenBank/DDBJ whole genome shotgun (WGS) entry which is preliminary data.</text>
</comment>
<sequence>MGFDHLLSPLTVGPRTLRNRVLVTAHVPGLSVDGVPREAYAAYHRERARGGAGLQITGAAPVHASSGRGGRALANVDDRVIEGYRMVSDAVHEEGGAILAQLAHYGPTLGDTAPGAPLWGVSGKASELARVQAHEMTIPEIDEMVAAFGAAAGRARAGGMDGIEILAAFGLLLANFLSPATNTRGDRYGGSLENRLRFLIEVAQAVREAAGPDLIVGMRVPGDEFIEGGIDITQMREIAPMLEATGHLDYLNVIAGHNMDRLHRTTHWPPTPAPHGLFVDLAAQVKQVVSLPVFTTGRITDPALAERIVAEGRADMVGMTRAHIADPEIVAKVRTGKAAEIRPCVGANVCIKRALAGGPIRCLHNPEAAREHDWGPATPAKAPRKVAVIGAGPGGLEAARVAAERGHRVTLYEAQPHLGGQFMLRASIPTWKEFQKAIDWRRQVLERLQVRMELGRRIEAAEIDALDADAIVLATGALPLPPEIDSDGSVPVVTPHALIENGAGAAQRALVWDRAGGIIGAGAMEAANDMGLMLDIVTPQPAVAEDLDIVRRVPLYERLLSAGATFHPNHDLLRIEGGGATLENVYSLREVAVEPIDLIVAWDGRLAVTELQEAAAASGRDWRLIGDALAPRTAEEAFAEGAMAARAI</sequence>
<dbReference type="Gene3D" id="3.20.20.70">
    <property type="entry name" value="Aldolase class I"/>
    <property type="match status" value="1"/>
</dbReference>
<dbReference type="GO" id="GO:0051536">
    <property type="term" value="F:iron-sulfur cluster binding"/>
    <property type="evidence" value="ECO:0007669"/>
    <property type="project" value="UniProtKB-KW"/>
</dbReference>
<dbReference type="InterPro" id="IPR013785">
    <property type="entry name" value="Aldolase_TIM"/>
</dbReference>
<dbReference type="GO" id="GO:0008670">
    <property type="term" value="F:2,4-dienoyl-CoA reductase (NADPH) activity"/>
    <property type="evidence" value="ECO:0007669"/>
    <property type="project" value="TreeGrafter"/>
</dbReference>
<evidence type="ECO:0000256" key="2">
    <source>
        <dbReference type="ARBA" id="ARBA00001966"/>
    </source>
</evidence>
<feature type="domain" description="NADH:flavin oxidoreductase/NADH oxidase N-terminal" evidence="10">
    <location>
        <begin position="6"/>
        <end position="338"/>
    </location>
</feature>
<protein>
    <submittedName>
        <fullName evidence="12">FAD-dependent oxidoreductase</fullName>
    </submittedName>
</protein>
<gene>
    <name evidence="12" type="ORF">D6850_01155</name>
</gene>
<evidence type="ECO:0000313" key="13">
    <source>
        <dbReference type="Proteomes" id="UP000281128"/>
    </source>
</evidence>
<keyword evidence="6" id="KW-0479">Metal-binding</keyword>
<proteinExistence type="inferred from homology"/>
<comment type="cofactor">
    <cofactor evidence="1">
        <name>FMN</name>
        <dbReference type="ChEBI" id="CHEBI:58210"/>
    </cofactor>
</comment>
<dbReference type="GO" id="GO:0010181">
    <property type="term" value="F:FMN binding"/>
    <property type="evidence" value="ECO:0007669"/>
    <property type="project" value="InterPro"/>
</dbReference>
<dbReference type="Pfam" id="PF07992">
    <property type="entry name" value="Pyr_redox_2"/>
    <property type="match status" value="1"/>
</dbReference>
<dbReference type="PRINTS" id="PR00368">
    <property type="entry name" value="FADPNR"/>
</dbReference>
<evidence type="ECO:0000256" key="5">
    <source>
        <dbReference type="ARBA" id="ARBA00022643"/>
    </source>
</evidence>
<evidence type="ECO:0000256" key="4">
    <source>
        <dbReference type="ARBA" id="ARBA00022630"/>
    </source>
</evidence>
<dbReference type="GO" id="GO:0033543">
    <property type="term" value="P:fatty acid beta-oxidation, unsaturated, even number, reductase/isomerase pathway"/>
    <property type="evidence" value="ECO:0007669"/>
    <property type="project" value="TreeGrafter"/>
</dbReference>
<dbReference type="InterPro" id="IPR023753">
    <property type="entry name" value="FAD/NAD-binding_dom"/>
</dbReference>
<dbReference type="PANTHER" id="PTHR42917">
    <property type="entry name" value="2,4-DIENOYL-COA REDUCTASE"/>
    <property type="match status" value="1"/>
</dbReference>
<evidence type="ECO:0000256" key="3">
    <source>
        <dbReference type="ARBA" id="ARBA00011048"/>
    </source>
</evidence>
<evidence type="ECO:0000256" key="8">
    <source>
        <dbReference type="ARBA" id="ARBA00023004"/>
    </source>
</evidence>
<dbReference type="OrthoDB" id="9784632at2"/>
<keyword evidence="7" id="KW-0560">Oxidoreductase</keyword>
<dbReference type="SUPFAM" id="SSF51395">
    <property type="entry name" value="FMN-linked oxidoreductases"/>
    <property type="match status" value="1"/>
</dbReference>
<evidence type="ECO:0000256" key="6">
    <source>
        <dbReference type="ARBA" id="ARBA00022723"/>
    </source>
</evidence>
<keyword evidence="4" id="KW-0285">Flavoprotein</keyword>
<keyword evidence="9" id="KW-0411">Iron-sulfur</keyword>
<evidence type="ECO:0000313" key="12">
    <source>
        <dbReference type="EMBL" id="RKF16205.1"/>
    </source>
</evidence>
<dbReference type="EMBL" id="RAPE01000001">
    <property type="protein sequence ID" value="RKF16205.1"/>
    <property type="molecule type" value="Genomic_DNA"/>
</dbReference>
<dbReference type="Gene3D" id="3.40.50.720">
    <property type="entry name" value="NAD(P)-binding Rossmann-like Domain"/>
    <property type="match status" value="1"/>
</dbReference>
<organism evidence="12 13">
    <name type="scientific">Roseovarius spongiae</name>
    <dbReference type="NCBI Taxonomy" id="2320272"/>
    <lineage>
        <taxon>Bacteria</taxon>
        <taxon>Pseudomonadati</taxon>
        <taxon>Pseudomonadota</taxon>
        <taxon>Alphaproteobacteria</taxon>
        <taxon>Rhodobacterales</taxon>
        <taxon>Roseobacteraceae</taxon>
        <taxon>Roseovarius</taxon>
    </lineage>
</organism>
<name>A0A3A8B626_9RHOB</name>
<dbReference type="PANTHER" id="PTHR42917:SF2">
    <property type="entry name" value="2,4-DIENOYL-COA REDUCTASE [(2E)-ENOYL-COA-PRODUCING]"/>
    <property type="match status" value="1"/>
</dbReference>
<evidence type="ECO:0000256" key="7">
    <source>
        <dbReference type="ARBA" id="ARBA00023002"/>
    </source>
</evidence>
<evidence type="ECO:0000259" key="10">
    <source>
        <dbReference type="Pfam" id="PF00724"/>
    </source>
</evidence>
<comment type="similarity">
    <text evidence="3">In the N-terminal section; belongs to the NADH:flavin oxidoreductase/NADH oxidase family.</text>
</comment>
<dbReference type="AlphaFoldDB" id="A0A3A8B626"/>